<keyword evidence="1" id="KW-0175">Coiled coil</keyword>
<name>E3M9F4_CAERE</name>
<proteinExistence type="predicted"/>
<dbReference type="Proteomes" id="UP000008281">
    <property type="component" value="Unassembled WGS sequence"/>
</dbReference>
<dbReference type="Pfam" id="PF06918">
    <property type="entry name" value="DUF1280"/>
    <property type="match status" value="1"/>
</dbReference>
<dbReference type="InterPro" id="IPR009689">
    <property type="entry name" value="DUF1280"/>
</dbReference>
<dbReference type="PANTHER" id="PTHR31424:SF4">
    <property type="entry name" value="AUTOPHAGY-RELATED PROTEIN 14-RELATED"/>
    <property type="match status" value="1"/>
</dbReference>
<dbReference type="OrthoDB" id="5874885at2759"/>
<feature type="coiled-coil region" evidence="1">
    <location>
        <begin position="628"/>
        <end position="666"/>
    </location>
</feature>
<protein>
    <recommendedName>
        <fullName evidence="5">Zinc finger PHD-type domain-containing protein</fullName>
    </recommendedName>
</protein>
<evidence type="ECO:0008006" key="5">
    <source>
        <dbReference type="Google" id="ProtNLM"/>
    </source>
</evidence>
<dbReference type="eggNOG" id="ENOG502QRBM">
    <property type="taxonomic scope" value="Eukaryota"/>
</dbReference>
<feature type="compositionally biased region" description="Basic and acidic residues" evidence="2">
    <location>
        <begin position="123"/>
        <end position="146"/>
    </location>
</feature>
<feature type="region of interest" description="Disordered" evidence="2">
    <location>
        <begin position="792"/>
        <end position="812"/>
    </location>
</feature>
<dbReference type="HOGENOM" id="CLU_015719_1_0_1"/>
<dbReference type="PANTHER" id="PTHR31424">
    <property type="entry name" value="PROTEIN CBG23806"/>
    <property type="match status" value="1"/>
</dbReference>
<evidence type="ECO:0000256" key="2">
    <source>
        <dbReference type="SAM" id="MobiDB-lite"/>
    </source>
</evidence>
<evidence type="ECO:0000313" key="3">
    <source>
        <dbReference type="EMBL" id="EFO96157.1"/>
    </source>
</evidence>
<evidence type="ECO:0000313" key="4">
    <source>
        <dbReference type="Proteomes" id="UP000008281"/>
    </source>
</evidence>
<keyword evidence="4" id="KW-1185">Reference proteome</keyword>
<dbReference type="AlphaFoldDB" id="E3M9F4"/>
<organism evidence="4">
    <name type="scientific">Caenorhabditis remanei</name>
    <name type="common">Caenorhabditis vulgaris</name>
    <dbReference type="NCBI Taxonomy" id="31234"/>
    <lineage>
        <taxon>Eukaryota</taxon>
        <taxon>Metazoa</taxon>
        <taxon>Ecdysozoa</taxon>
        <taxon>Nematoda</taxon>
        <taxon>Chromadorea</taxon>
        <taxon>Rhabditida</taxon>
        <taxon>Rhabditina</taxon>
        <taxon>Rhabditomorpha</taxon>
        <taxon>Rhabditoidea</taxon>
        <taxon>Rhabditidae</taxon>
        <taxon>Peloderinae</taxon>
        <taxon>Caenorhabditis</taxon>
    </lineage>
</organism>
<evidence type="ECO:0000256" key="1">
    <source>
        <dbReference type="SAM" id="Coils"/>
    </source>
</evidence>
<feature type="region of interest" description="Disordered" evidence="2">
    <location>
        <begin position="123"/>
        <end position="164"/>
    </location>
</feature>
<reference evidence="3" key="1">
    <citation type="submission" date="2007-07" db="EMBL/GenBank/DDBJ databases">
        <title>PCAP assembly of the Caenorhabditis remanei genome.</title>
        <authorList>
            <consortium name="The Caenorhabditis remanei Sequencing Consortium"/>
            <person name="Wilson R.K."/>
        </authorList>
    </citation>
    <scope>NUCLEOTIDE SEQUENCE [LARGE SCALE GENOMIC DNA]</scope>
    <source>
        <strain evidence="3">PB4641</strain>
    </source>
</reference>
<gene>
    <name evidence="3" type="ORF">CRE_14667</name>
</gene>
<sequence>MSLDGVIIEIEERERDDFLLRARIAELEAQLRVETSENLRKTAQETVLKRQIEREQDGHRKVVQHLERERARWERKTQETYNRNVELEEEMKKNEKEKQKLVKEVEKLKTGKRGRELSLENDVKSMKRARHEESDKISEMKKELKGTKKWGGQQKPYSSLSSREAQKNRVLSGIEELEKISGDSSSEMYFRDVYKAMGKMGKMKTRLEDGEAYALYHKVGLSRAGYEEVRTILDQRHVPNPFPSLRSIRQEEKLHASRNLFRVERIQKSDGGKTKDVVVVQLVDVEKFLVEKLEHLAQNDKLIFDESTGNSIWMCISGDKGGGEFKLCATVGNVVAPNSAYHIIPLGMFTDDEKVEAIKEYLADTIEQLNNLTEIKLNIGGVMTSYPVEQYLAGDLKFQYQMIGHKGAAAKKSCMHCFSDGRVKIGSYERGQCLKARTEADYLLDSANEKNSNSVIPGSAFVFNNVRLANIVPPSLHILMGVAHRYGFKVLLDLAMDIDNKSNTKIDKSKKKAMRNAKGDMNVKEKEYNGLKQHLDSFEVVLQVMSRFKTSTIIPAHSHTSPCSAKWCLFRDNEMKKAGVFKSTPLRCATCSEVNHAVCSGLWSEDDWELLSQVEPDMDCLRCCGRKGAMIEEDARKVEREMREKLEELKRELEVAQENYRMLMTFVNGEGEKREELEKAWGDCGADMSAWQQNFNGNHTMKLVREEAVNHYTSVFPPTDEILHVKAFLVCLGKIAKLCLPRSMTNEEIAEMDDVLLHHLKQFQSQENMTPKLHLLLEHVLPFMRRHKTWAKNKRAGTGSASCDRQPTSQQI</sequence>
<dbReference type="EMBL" id="DS268430">
    <property type="protein sequence ID" value="EFO96157.1"/>
    <property type="molecule type" value="Genomic_DNA"/>
</dbReference>
<feature type="compositionally biased region" description="Polar residues" evidence="2">
    <location>
        <begin position="799"/>
        <end position="812"/>
    </location>
</feature>
<accession>E3M9F4</accession>
<dbReference type="InParanoid" id="E3M9F4"/>